<dbReference type="PANTHER" id="PTHR40457:SF1">
    <property type="entry name" value="PHOSPHOLIPASE A1"/>
    <property type="match status" value="1"/>
</dbReference>
<evidence type="ECO:0000256" key="13">
    <source>
        <dbReference type="ARBA" id="ARBA00022837"/>
    </source>
</evidence>
<keyword evidence="12 20" id="KW-0378">Hydrolase</keyword>
<dbReference type="CDD" id="cd00541">
    <property type="entry name" value="OMPLA"/>
    <property type="match status" value="1"/>
</dbReference>
<feature type="active site" description="Proton acceptor" evidence="18">
    <location>
        <position position="239"/>
    </location>
</feature>
<dbReference type="SUPFAM" id="SSF56931">
    <property type="entry name" value="Outer membrane phospholipase A (OMPLA)"/>
    <property type="match status" value="1"/>
</dbReference>
<dbReference type="PANTHER" id="PTHR40457">
    <property type="entry name" value="PHOSPHOLIPASE A1"/>
    <property type="match status" value="1"/>
</dbReference>
<dbReference type="eggNOG" id="COG2829">
    <property type="taxonomic scope" value="Bacteria"/>
</dbReference>
<dbReference type="HOGENOM" id="CLU_045813_2_1_6"/>
<dbReference type="InterPro" id="IPR036541">
    <property type="entry name" value="PLipase_A1_sf"/>
</dbReference>
<organism evidence="22 23">
    <name type="scientific">Marinobacter nanhaiticus D15-8W</name>
    <dbReference type="NCBI Taxonomy" id="626887"/>
    <lineage>
        <taxon>Bacteria</taxon>
        <taxon>Pseudomonadati</taxon>
        <taxon>Pseudomonadota</taxon>
        <taxon>Gammaproteobacteria</taxon>
        <taxon>Pseudomonadales</taxon>
        <taxon>Marinobacteraceae</taxon>
        <taxon>Marinobacter</taxon>
    </lineage>
</organism>
<evidence type="ECO:0000256" key="10">
    <source>
        <dbReference type="ARBA" id="ARBA00022723"/>
    </source>
</evidence>
<comment type="similarity">
    <text evidence="3 20">Belongs to the phospholipase A1 family.</text>
</comment>
<evidence type="ECO:0000256" key="17">
    <source>
        <dbReference type="ARBA" id="ARBA00023237"/>
    </source>
</evidence>
<comment type="cofactor">
    <cofactor evidence="20">
        <name>Ca(2+)</name>
        <dbReference type="ChEBI" id="CHEBI:29108"/>
    </cofactor>
    <text evidence="20">Binds 1 Ca(2+) ion per monomer. In the dimeric form the Ca(2+) is bound by different amino acids with binding of each Ca(2+) shared with ligands coming from each monomer. The Ca(2+) ion may have a role in catalysis.</text>
</comment>
<dbReference type="EMBL" id="APLQ01000011">
    <property type="protein sequence ID" value="ENO14726.1"/>
    <property type="molecule type" value="Genomic_DNA"/>
</dbReference>
<feature type="active site" description="Nucleophile" evidence="18">
    <location>
        <position position="241"/>
    </location>
</feature>
<dbReference type="InterPro" id="IPR003187">
    <property type="entry name" value="PLipase_A1"/>
</dbReference>
<comment type="catalytic activity">
    <reaction evidence="2 20">
        <text>a 1,2-diacyl-sn-glycero-3-phosphocholine + H2O = a 1-acyl-sn-glycero-3-phosphocholine + a fatty acid + H(+)</text>
        <dbReference type="Rhea" id="RHEA:15801"/>
        <dbReference type="ChEBI" id="CHEBI:15377"/>
        <dbReference type="ChEBI" id="CHEBI:15378"/>
        <dbReference type="ChEBI" id="CHEBI:28868"/>
        <dbReference type="ChEBI" id="CHEBI:57643"/>
        <dbReference type="ChEBI" id="CHEBI:58168"/>
        <dbReference type="EC" id="3.1.1.4"/>
    </reaction>
</comment>
<evidence type="ECO:0000256" key="8">
    <source>
        <dbReference type="ARBA" id="ARBA00022452"/>
    </source>
</evidence>
<feature type="binding site" description="in dimeric form" evidence="19">
    <location>
        <position position="249"/>
    </location>
    <ligand>
        <name>Ca(2+)</name>
        <dbReference type="ChEBI" id="CHEBI:29108"/>
        <label>1</label>
    </ligand>
</feature>
<dbReference type="GO" id="GO:0008970">
    <property type="term" value="F:phospholipase A1 activity"/>
    <property type="evidence" value="ECO:0007669"/>
    <property type="project" value="UniProtKB-EC"/>
</dbReference>
<dbReference type="AlphaFoldDB" id="N6WTC2"/>
<dbReference type="RefSeq" id="WP_004579023.1">
    <property type="nucleotide sequence ID" value="NZ_AP028878.1"/>
</dbReference>
<keyword evidence="17 20" id="KW-0998">Cell outer membrane</keyword>
<protein>
    <recommendedName>
        <fullName evidence="7 20">Phospholipase A1</fullName>
        <ecNumber evidence="5 20">3.1.1.32</ecNumber>
        <ecNumber evidence="6 20">3.1.1.4</ecNumber>
    </recommendedName>
    <alternativeName>
        <fullName evidence="20">Phosphatidylcholine 1-acylhydrolase</fullName>
    </alternativeName>
</protein>
<dbReference type="Pfam" id="PF02253">
    <property type="entry name" value="PLA1"/>
    <property type="match status" value="1"/>
</dbReference>
<comment type="caution">
    <text evidence="22">The sequence shown here is derived from an EMBL/GenBank/DDBJ whole genome shotgun (WGS) entry which is preliminary data.</text>
</comment>
<evidence type="ECO:0000256" key="9">
    <source>
        <dbReference type="ARBA" id="ARBA00022692"/>
    </source>
</evidence>
<feature type="signal peptide" evidence="20">
    <location>
        <begin position="1"/>
        <end position="19"/>
    </location>
</feature>
<evidence type="ECO:0000256" key="16">
    <source>
        <dbReference type="ARBA" id="ARBA00023136"/>
    </source>
</evidence>
<comment type="subcellular location">
    <subcellularLocation>
        <location evidence="20">Cell outer membrane</location>
        <topology evidence="20">Multi-pass membrane protein</topology>
    </subcellularLocation>
    <text evidence="20">One of the very few enzymes located there.</text>
</comment>
<keyword evidence="15 20" id="KW-0443">Lipid metabolism</keyword>
<evidence type="ECO:0000256" key="18">
    <source>
        <dbReference type="PIRSR" id="PIRSR603187-1"/>
    </source>
</evidence>
<keyword evidence="13 19" id="KW-0106">Calcium</keyword>
<gene>
    <name evidence="22" type="ORF">J057_05226</name>
</gene>
<keyword evidence="9" id="KW-0812">Transmembrane</keyword>
<evidence type="ECO:0000313" key="23">
    <source>
        <dbReference type="Proteomes" id="UP000013165"/>
    </source>
</evidence>
<dbReference type="GO" id="GO:0009279">
    <property type="term" value="C:cell outer membrane"/>
    <property type="evidence" value="ECO:0007669"/>
    <property type="project" value="UniProtKB-SubCell"/>
</dbReference>
<evidence type="ECO:0000256" key="11">
    <source>
        <dbReference type="ARBA" id="ARBA00022729"/>
    </source>
</evidence>
<evidence type="ECO:0000256" key="21">
    <source>
        <dbReference type="SAM" id="MobiDB-lite"/>
    </source>
</evidence>
<accession>N6WTC2</accession>
<feature type="region of interest" description="Disordered" evidence="21">
    <location>
        <begin position="61"/>
        <end position="85"/>
    </location>
</feature>
<keyword evidence="14 20" id="KW-0442">Lipid degradation</keyword>
<sequence>MRVLPALCLIAAAPLVANAQDAADQPDFSDMTPQECALVENGVKRLACYDALTNPPQVRAQATEEEIEEANSATDPLGFQPSDDADTDAISNGDVETDENSQANSLVSRYLAAERALFSFSGSFLTHRPTYILPYTYVHEPNQRPYSPRTGYTDYDNSLDYDEAKYQISFKVPLLTGVFDEKTTLWFGYTQLSFWQLFNDDGSKPFRETNYEPEIFVRYASQWDFGPGRVEALTLGINHQSNGQSEPKSRSWNRILGGVAYSYDRWLFMVQPWYRIPEDEDEDDNPNIENYMGYANYWAVYKVDEQRTLSLKLLNNLKADENRTSVQVGYSFPLGETVKGYVHYYNGYGESLIDYNERIQRIGIGIMLNDWL</sequence>
<dbReference type="PRINTS" id="PR01486">
    <property type="entry name" value="PHPHLIPASEA1"/>
</dbReference>
<dbReference type="STRING" id="626887.J057_05226"/>
<keyword evidence="8" id="KW-1134">Transmembrane beta strand</keyword>
<evidence type="ECO:0000256" key="5">
    <source>
        <dbReference type="ARBA" id="ARBA00013179"/>
    </source>
</evidence>
<reference evidence="22 23" key="1">
    <citation type="journal article" date="2013" name="Genome Announc.">
        <title>Genome Sequence of the Polycyclic Aromatic Hydrocarbon-Degrading Bacterium Strain Marinobacter nanhaiticus D15-8WT.</title>
        <authorList>
            <person name="Cui Z."/>
            <person name="Gao W."/>
            <person name="Li Q."/>
            <person name="Xu G."/>
            <person name="Zheng L."/>
        </authorList>
    </citation>
    <scope>NUCLEOTIDE SEQUENCE [LARGE SCALE GENOMIC DNA]</scope>
    <source>
        <strain evidence="22 23">D15-8W</strain>
    </source>
</reference>
<evidence type="ECO:0000256" key="3">
    <source>
        <dbReference type="ARBA" id="ARBA00010525"/>
    </source>
</evidence>
<evidence type="ECO:0000256" key="7">
    <source>
        <dbReference type="ARBA" id="ARBA00021726"/>
    </source>
</evidence>
<evidence type="ECO:0000256" key="2">
    <source>
        <dbReference type="ARBA" id="ARBA00001604"/>
    </source>
</evidence>
<keyword evidence="16" id="KW-0472">Membrane</keyword>
<evidence type="ECO:0000256" key="1">
    <source>
        <dbReference type="ARBA" id="ARBA00000111"/>
    </source>
</evidence>
<dbReference type="PATRIC" id="fig|626887.3.peg.1033"/>
<evidence type="ECO:0000256" key="20">
    <source>
        <dbReference type="RuleBase" id="RU366027"/>
    </source>
</evidence>
<feature type="binding site" description="in dimeric form" evidence="19">
    <location>
        <position position="284"/>
    </location>
    <ligand>
        <name>Ca(2+)</name>
        <dbReference type="ChEBI" id="CHEBI:29108"/>
        <label>1</label>
    </ligand>
</feature>
<dbReference type="Proteomes" id="UP000013165">
    <property type="component" value="Unassembled WGS sequence"/>
</dbReference>
<feature type="chain" id="PRO_5019616763" description="Phospholipase A1" evidence="20">
    <location>
        <begin position="20"/>
        <end position="372"/>
    </location>
</feature>
<keyword evidence="11 20" id="KW-0732">Signal</keyword>
<dbReference type="OrthoDB" id="188433at2"/>
<keyword evidence="23" id="KW-1185">Reference proteome</keyword>
<dbReference type="EC" id="3.1.1.4" evidence="6 20"/>
<evidence type="ECO:0000256" key="14">
    <source>
        <dbReference type="ARBA" id="ARBA00022963"/>
    </source>
</evidence>
<comment type="function">
    <text evidence="20">Hydrolysis of phosphatidylcholine with phospholipase A2 (EC 3.1.1.4) and phospholipase A1 (EC 3.1.1.32) activities.</text>
</comment>
<proteinExistence type="inferred from homology"/>
<evidence type="ECO:0000256" key="6">
    <source>
        <dbReference type="ARBA" id="ARBA00013278"/>
    </source>
</evidence>
<dbReference type="GO" id="GO:0016042">
    <property type="term" value="P:lipid catabolic process"/>
    <property type="evidence" value="ECO:0007669"/>
    <property type="project" value="UniProtKB-KW"/>
</dbReference>
<evidence type="ECO:0000313" key="22">
    <source>
        <dbReference type="EMBL" id="ENO14726.1"/>
    </source>
</evidence>
<comment type="subunit">
    <text evidence="4 20">Homodimer; dimerization is reversible, and the dimeric form is the active one.</text>
</comment>
<dbReference type="GO" id="GO:0005509">
    <property type="term" value="F:calcium ion binding"/>
    <property type="evidence" value="ECO:0007669"/>
    <property type="project" value="TreeGrafter"/>
</dbReference>
<name>N6WTC2_9GAMM</name>
<evidence type="ECO:0000256" key="4">
    <source>
        <dbReference type="ARBA" id="ARBA00011702"/>
    </source>
</evidence>
<dbReference type="GO" id="GO:0004623">
    <property type="term" value="F:phospholipase A2 activity"/>
    <property type="evidence" value="ECO:0007669"/>
    <property type="project" value="UniProtKB-EC"/>
</dbReference>
<comment type="catalytic activity">
    <reaction evidence="1 20">
        <text>a 1,2-diacyl-sn-glycero-3-phosphocholine + H2O = a 2-acyl-sn-glycero-3-phosphocholine + a fatty acid + H(+)</text>
        <dbReference type="Rhea" id="RHEA:18689"/>
        <dbReference type="ChEBI" id="CHEBI:15377"/>
        <dbReference type="ChEBI" id="CHEBI:15378"/>
        <dbReference type="ChEBI" id="CHEBI:28868"/>
        <dbReference type="ChEBI" id="CHEBI:57643"/>
        <dbReference type="ChEBI" id="CHEBI:57875"/>
        <dbReference type="EC" id="3.1.1.32"/>
    </reaction>
</comment>
<feature type="binding site" description="in dimeric form" evidence="19">
    <location>
        <position position="203"/>
    </location>
    <ligand>
        <name>Ca(2+)</name>
        <dbReference type="ChEBI" id="CHEBI:29108"/>
        <label>1</label>
    </ligand>
</feature>
<evidence type="ECO:0000256" key="15">
    <source>
        <dbReference type="ARBA" id="ARBA00023098"/>
    </source>
</evidence>
<evidence type="ECO:0000256" key="12">
    <source>
        <dbReference type="ARBA" id="ARBA00022801"/>
    </source>
</evidence>
<keyword evidence="10 19" id="KW-0479">Metal-binding</keyword>
<dbReference type="EC" id="3.1.1.32" evidence="5 20"/>
<evidence type="ECO:0000256" key="19">
    <source>
        <dbReference type="PIRSR" id="PIRSR603187-2"/>
    </source>
</evidence>
<dbReference type="Gene3D" id="2.40.230.10">
    <property type="entry name" value="Phospholipase A1"/>
    <property type="match status" value="1"/>
</dbReference>